<protein>
    <recommendedName>
        <fullName evidence="4">DUF3828 domain-containing protein</fullName>
    </recommendedName>
</protein>
<evidence type="ECO:0008006" key="4">
    <source>
        <dbReference type="Google" id="ProtNLM"/>
    </source>
</evidence>
<evidence type="ECO:0000313" key="2">
    <source>
        <dbReference type="EMBL" id="MDQ0202365.1"/>
    </source>
</evidence>
<proteinExistence type="predicted"/>
<dbReference type="EMBL" id="JAUSUE010000001">
    <property type="protein sequence ID" value="MDQ0202365.1"/>
    <property type="molecule type" value="Genomic_DNA"/>
</dbReference>
<comment type="caution">
    <text evidence="2">The sequence shown here is derived from an EMBL/GenBank/DDBJ whole genome shotgun (WGS) entry which is preliminary data.</text>
</comment>
<gene>
    <name evidence="2" type="ORF">J2S01_000050</name>
</gene>
<feature type="transmembrane region" description="Helical" evidence="1">
    <location>
        <begin position="12"/>
        <end position="31"/>
    </location>
</feature>
<accession>A0ABT9Y4D5</accession>
<reference evidence="2 3" key="1">
    <citation type="submission" date="2023-07" db="EMBL/GenBank/DDBJ databases">
        <title>Genomic Encyclopedia of Type Strains, Phase IV (KMG-IV): sequencing the most valuable type-strain genomes for metagenomic binning, comparative biology and taxonomic classification.</title>
        <authorList>
            <person name="Goeker M."/>
        </authorList>
    </citation>
    <scope>NUCLEOTIDE SEQUENCE [LARGE SCALE GENOMIC DNA]</scope>
    <source>
        <strain evidence="2 3">DSM 16980</strain>
    </source>
</reference>
<dbReference type="Proteomes" id="UP001239167">
    <property type="component" value="Unassembled WGS sequence"/>
</dbReference>
<keyword evidence="1" id="KW-0472">Membrane</keyword>
<name>A0ABT9Y4D5_9FIRM</name>
<keyword evidence="1" id="KW-0812">Transmembrane</keyword>
<dbReference type="RefSeq" id="WP_307222221.1">
    <property type="nucleotide sequence ID" value="NZ_CP116940.1"/>
</dbReference>
<evidence type="ECO:0000256" key="1">
    <source>
        <dbReference type="SAM" id="Phobius"/>
    </source>
</evidence>
<keyword evidence="1" id="KW-1133">Transmembrane helix</keyword>
<keyword evidence="3" id="KW-1185">Reference proteome</keyword>
<sequence length="351" mass="40396">MRISFNNFRVKTIIASIIMAIIVCSTLYWYFGYHIKTPEYALKMISESINKHDLAEFNKYVDRKELLSGMADDIIADIIQSDQQTTDNTAFALQEYSSIFKTAFLKNLDTALTKFVSSEKWSDDTASSADEDTASYMSLLENAGLIDLSVNDYKIISVDKSAKTATLAVDTTQNEIAKTFIFKIILLQQDNGRWMVTKIENYSEFLSMLSTERKKYMLSYVEKTDALMNEHKKTFNNIDSQLQEIISSGNIGSNSVRDDLKKIMNDNMLPHWHMLKEALAAINPPKSAETLQRLRLQICDYYIAYYENYIKWLDDKNIKSLRDANDSLKRAKILETNENNLTNIIKRDLSK</sequence>
<evidence type="ECO:0000313" key="3">
    <source>
        <dbReference type="Proteomes" id="UP001239167"/>
    </source>
</evidence>
<organism evidence="2 3">
    <name type="scientific">Pectinatus haikarae</name>
    <dbReference type="NCBI Taxonomy" id="349096"/>
    <lineage>
        <taxon>Bacteria</taxon>
        <taxon>Bacillati</taxon>
        <taxon>Bacillota</taxon>
        <taxon>Negativicutes</taxon>
        <taxon>Selenomonadales</taxon>
        <taxon>Selenomonadaceae</taxon>
        <taxon>Pectinatus</taxon>
    </lineage>
</organism>